<evidence type="ECO:0000313" key="1">
    <source>
        <dbReference type="EMBL" id="SVE43891.1"/>
    </source>
</evidence>
<sequence length="58" mass="6401">MSDKRGNKLKCGDCGAAYYDMKKPSPSCPKCGTLHVPAKAVRKRIAGKRKTPQKTETY</sequence>
<protein>
    <submittedName>
        <fullName evidence="1">Uncharacterized protein</fullName>
    </submittedName>
</protein>
<dbReference type="Pfam" id="PF09538">
    <property type="entry name" value="FYDLN_acid"/>
    <property type="match status" value="1"/>
</dbReference>
<feature type="non-terminal residue" evidence="1">
    <location>
        <position position="58"/>
    </location>
</feature>
<reference evidence="1" key="1">
    <citation type="submission" date="2018-05" db="EMBL/GenBank/DDBJ databases">
        <authorList>
            <person name="Lanie J.A."/>
            <person name="Ng W.-L."/>
            <person name="Kazmierczak K.M."/>
            <person name="Andrzejewski T.M."/>
            <person name="Davidsen T.M."/>
            <person name="Wayne K.J."/>
            <person name="Tettelin H."/>
            <person name="Glass J.I."/>
            <person name="Rusch D."/>
            <person name="Podicherti R."/>
            <person name="Tsui H.-C.T."/>
            <person name="Winkler M.E."/>
        </authorList>
    </citation>
    <scope>NUCLEOTIDE SEQUENCE</scope>
</reference>
<dbReference type="EMBL" id="UINC01217336">
    <property type="protein sequence ID" value="SVE43891.1"/>
    <property type="molecule type" value="Genomic_DNA"/>
</dbReference>
<dbReference type="AlphaFoldDB" id="A0A383DHI5"/>
<feature type="non-terminal residue" evidence="1">
    <location>
        <position position="1"/>
    </location>
</feature>
<organism evidence="1">
    <name type="scientific">marine metagenome</name>
    <dbReference type="NCBI Taxonomy" id="408172"/>
    <lineage>
        <taxon>unclassified sequences</taxon>
        <taxon>metagenomes</taxon>
        <taxon>ecological metagenomes</taxon>
    </lineage>
</organism>
<accession>A0A383DHI5</accession>
<name>A0A383DHI5_9ZZZZ</name>
<dbReference type="InterPro" id="IPR012644">
    <property type="entry name" value="CHP02300_FYDLN_acid"/>
</dbReference>
<gene>
    <name evidence="1" type="ORF">METZ01_LOCUS496745</name>
</gene>
<proteinExistence type="predicted"/>